<dbReference type="InterPro" id="IPR011051">
    <property type="entry name" value="RmlC_Cupin_sf"/>
</dbReference>
<evidence type="ECO:0000259" key="5">
    <source>
        <dbReference type="PROSITE" id="PS01124"/>
    </source>
</evidence>
<reference evidence="6" key="1">
    <citation type="submission" date="2022-10" db="EMBL/GenBank/DDBJ databases">
        <title>The complete genomes of actinobacterial strains from the NBC collection.</title>
        <authorList>
            <person name="Joergensen T.S."/>
            <person name="Alvarez Arevalo M."/>
            <person name="Sterndorff E.B."/>
            <person name="Faurdal D."/>
            <person name="Vuksanovic O."/>
            <person name="Mourched A.-S."/>
            <person name="Charusanti P."/>
            <person name="Shaw S."/>
            <person name="Blin K."/>
            <person name="Weber T."/>
        </authorList>
    </citation>
    <scope>NUCLEOTIDE SEQUENCE</scope>
    <source>
        <strain evidence="6">NBC_00222</strain>
    </source>
</reference>
<dbReference type="Pfam" id="PF12852">
    <property type="entry name" value="Cupin_6"/>
    <property type="match status" value="1"/>
</dbReference>
<dbReference type="PANTHER" id="PTHR46796">
    <property type="entry name" value="HTH-TYPE TRANSCRIPTIONAL ACTIVATOR RHAS-RELATED"/>
    <property type="match status" value="1"/>
</dbReference>
<sequence length="369" mass="37860">MDVVSDAIAAVRIGRPSSNRLRVGGAWSARIPAYEGAGFHVVLEGGCWLLPDGGEPVRLGAGDAVLLPHGTGHVLASASLDRDSAALAVPIERLLAAARPTPSPAPEGPLDGAPAPEGPLDGAPGPLPVLGAASGPITELLCGKYRLEHSRSHPLMLELPDVVHLPNRVGAHRQLRAAVDLLGGELAADGAGGALAVPSLIDLLLVYMLRAWLASPRTAAGARAGAGADAPGAAPGSGVEFGAGAELGAGGRWPAALGDRVVAGALRALHEDPARGWSVEELAASAGVSRATLTRRFTALVGRAPMAYLAWWRMTRAAALLQQTADPLDVIARRVGYATPYALSHAFSRQFGTTPGRYRDRMAAQFADG</sequence>
<feature type="domain" description="HTH araC/xylS-type" evidence="5">
    <location>
        <begin position="263"/>
        <end position="361"/>
    </location>
</feature>
<evidence type="ECO:0000313" key="7">
    <source>
        <dbReference type="Proteomes" id="UP001432222"/>
    </source>
</evidence>
<protein>
    <submittedName>
        <fullName evidence="6">AraC family transcriptional regulator</fullName>
    </submittedName>
</protein>
<dbReference type="SUPFAM" id="SSF46689">
    <property type="entry name" value="Homeodomain-like"/>
    <property type="match status" value="2"/>
</dbReference>
<dbReference type="SMART" id="SM00342">
    <property type="entry name" value="HTH_ARAC"/>
    <property type="match status" value="1"/>
</dbReference>
<dbReference type="PROSITE" id="PS00041">
    <property type="entry name" value="HTH_ARAC_FAMILY_1"/>
    <property type="match status" value="1"/>
</dbReference>
<dbReference type="InterPro" id="IPR009057">
    <property type="entry name" value="Homeodomain-like_sf"/>
</dbReference>
<dbReference type="InterPro" id="IPR014710">
    <property type="entry name" value="RmlC-like_jellyroll"/>
</dbReference>
<evidence type="ECO:0000256" key="2">
    <source>
        <dbReference type="ARBA" id="ARBA00023125"/>
    </source>
</evidence>
<name>A0ABZ1UA40_9ACTN</name>
<dbReference type="Proteomes" id="UP001432222">
    <property type="component" value="Chromosome"/>
</dbReference>
<dbReference type="Gene3D" id="1.10.10.60">
    <property type="entry name" value="Homeodomain-like"/>
    <property type="match status" value="2"/>
</dbReference>
<keyword evidence="7" id="KW-1185">Reference proteome</keyword>
<evidence type="ECO:0000256" key="4">
    <source>
        <dbReference type="SAM" id="MobiDB-lite"/>
    </source>
</evidence>
<evidence type="ECO:0000313" key="6">
    <source>
        <dbReference type="EMBL" id="WUQ87968.1"/>
    </source>
</evidence>
<dbReference type="Gene3D" id="2.60.120.10">
    <property type="entry name" value="Jelly Rolls"/>
    <property type="match status" value="1"/>
</dbReference>
<dbReference type="InterPro" id="IPR032783">
    <property type="entry name" value="AraC_lig"/>
</dbReference>
<dbReference type="Pfam" id="PF12833">
    <property type="entry name" value="HTH_18"/>
    <property type="match status" value="1"/>
</dbReference>
<dbReference type="SUPFAM" id="SSF51182">
    <property type="entry name" value="RmlC-like cupins"/>
    <property type="match status" value="1"/>
</dbReference>
<keyword evidence="3" id="KW-0804">Transcription</keyword>
<dbReference type="InterPro" id="IPR050204">
    <property type="entry name" value="AraC_XylS_family_regulators"/>
</dbReference>
<keyword evidence="2" id="KW-0238">DNA-binding</keyword>
<evidence type="ECO:0000256" key="1">
    <source>
        <dbReference type="ARBA" id="ARBA00023015"/>
    </source>
</evidence>
<dbReference type="EMBL" id="CP108110">
    <property type="protein sequence ID" value="WUQ87968.1"/>
    <property type="molecule type" value="Genomic_DNA"/>
</dbReference>
<accession>A0ABZ1UA40</accession>
<organism evidence="6 7">
    <name type="scientific">Kitasatospora purpeofusca</name>
    <dbReference type="NCBI Taxonomy" id="67352"/>
    <lineage>
        <taxon>Bacteria</taxon>
        <taxon>Bacillati</taxon>
        <taxon>Actinomycetota</taxon>
        <taxon>Actinomycetes</taxon>
        <taxon>Kitasatosporales</taxon>
        <taxon>Streptomycetaceae</taxon>
        <taxon>Kitasatospora</taxon>
    </lineage>
</organism>
<dbReference type="InterPro" id="IPR018062">
    <property type="entry name" value="HTH_AraC-typ_CS"/>
</dbReference>
<feature type="region of interest" description="Disordered" evidence="4">
    <location>
        <begin position="99"/>
        <end position="125"/>
    </location>
</feature>
<dbReference type="PROSITE" id="PS01124">
    <property type="entry name" value="HTH_ARAC_FAMILY_2"/>
    <property type="match status" value="1"/>
</dbReference>
<evidence type="ECO:0000256" key="3">
    <source>
        <dbReference type="ARBA" id="ARBA00023163"/>
    </source>
</evidence>
<gene>
    <name evidence="6" type="ORF">OHA16_36270</name>
</gene>
<dbReference type="InterPro" id="IPR018060">
    <property type="entry name" value="HTH_AraC"/>
</dbReference>
<proteinExistence type="predicted"/>
<keyword evidence="1" id="KW-0805">Transcription regulation</keyword>
<dbReference type="PANTHER" id="PTHR46796:SF13">
    <property type="entry name" value="HTH-TYPE TRANSCRIPTIONAL ACTIVATOR RHAS"/>
    <property type="match status" value="1"/>
</dbReference>